<evidence type="ECO:0000256" key="1">
    <source>
        <dbReference type="SAM" id="Phobius"/>
    </source>
</evidence>
<comment type="caution">
    <text evidence="2">The sequence shown here is derived from an EMBL/GenBank/DDBJ whole genome shotgun (WGS) entry which is preliminary data.</text>
</comment>
<dbReference type="RefSeq" id="WP_185765221.1">
    <property type="nucleotide sequence ID" value="NZ_RIBP01000004.1"/>
</dbReference>
<feature type="transmembrane region" description="Helical" evidence="1">
    <location>
        <begin position="192"/>
        <end position="208"/>
    </location>
</feature>
<dbReference type="InterPro" id="IPR049504">
    <property type="entry name" value="O-antigen_lig"/>
</dbReference>
<accession>A0A553SIK5</accession>
<feature type="transmembrane region" description="Helical" evidence="1">
    <location>
        <begin position="150"/>
        <end position="172"/>
    </location>
</feature>
<keyword evidence="1" id="KW-0472">Membrane</keyword>
<name>A0A553SIK5_NIACI</name>
<feature type="transmembrane region" description="Helical" evidence="1">
    <location>
        <begin position="399"/>
        <end position="431"/>
    </location>
</feature>
<proteinExistence type="predicted"/>
<feature type="transmembrane region" description="Helical" evidence="1">
    <location>
        <begin position="87"/>
        <end position="106"/>
    </location>
</feature>
<gene>
    <name evidence="2" type="ORF">CEQ21_15045</name>
</gene>
<feature type="transmembrane region" description="Helical" evidence="1">
    <location>
        <begin position="118"/>
        <end position="138"/>
    </location>
</feature>
<feature type="transmembrane region" description="Helical" evidence="1">
    <location>
        <begin position="65"/>
        <end position="82"/>
    </location>
</feature>
<dbReference type="Proteomes" id="UP000319837">
    <property type="component" value="Unassembled WGS sequence"/>
</dbReference>
<dbReference type="EMBL" id="RIBP01000004">
    <property type="protein sequence ID" value="TRZ36824.1"/>
    <property type="molecule type" value="Genomic_DNA"/>
</dbReference>
<sequence>MMHINNSLFPGADLYDGIESKAGKLRLNIYERIFVFIYLLIPLVDSVNGYFLLNNISTPISIGQLYRFLITFLFLLVIFKFAKKIDFYKFLFFSMVLVMLQFVYFFKHANLSGMFFDISNIIKLLFIIITIEGYRALYKSGKIRGIIIVRILKISIFTFPISILIPKLLGVGFTAYSNGGGYSAFYNANNDLNIVLIILLIFSLELVFQGIRNKDKKNVLYIIGLLLIITVTLLVGSKSSMAFSVISILIYSFRSIKSNSVLKNFNLFLLISLVAFVLIRLSYLFQNEINGIIERNKYFFNKSENILGFLLSGREIFLENAYYSFINSEHIITRLIIGVGSYAKNLELGQLLNTGTKVIEMDIFDIFFAYGLIGTILIYSYFIIIFIKACKIEFVYKYLYLSVFVFSTIVGHVLFSALSGSFLAIICCMFISSSGNKKFERDT</sequence>
<dbReference type="AlphaFoldDB" id="A0A553SIK5"/>
<keyword evidence="1" id="KW-0812">Transmembrane</keyword>
<evidence type="ECO:0000313" key="2">
    <source>
        <dbReference type="EMBL" id="TRZ36824.1"/>
    </source>
</evidence>
<dbReference type="Pfam" id="PF13425">
    <property type="entry name" value="O-antigen_lig"/>
    <property type="match status" value="1"/>
</dbReference>
<evidence type="ECO:0000313" key="3">
    <source>
        <dbReference type="Proteomes" id="UP000319837"/>
    </source>
</evidence>
<keyword evidence="1" id="KW-1133">Transmembrane helix</keyword>
<reference evidence="3" key="1">
    <citation type="submission" date="2018-10" db="EMBL/GenBank/DDBJ databases">
        <title>FDA dAtabase for Regulatory Grade micrObial Sequences (FDA-ARGOS): Supporting development and validation of Infectious Disease Dx tests.</title>
        <authorList>
            <person name="Minogue T."/>
            <person name="Wolcott M."/>
            <person name="Wasieloski L."/>
            <person name="Aguilar W."/>
            <person name="Moore D."/>
            <person name="Tallon L."/>
            <person name="Sadzewicz L."/>
            <person name="Sengamalay N."/>
            <person name="Ott S."/>
            <person name="Godinez A."/>
            <person name="Nagaraj S."/>
            <person name="Vavikolanu K."/>
            <person name="Vyas G."/>
            <person name="Nadendla S."/>
            <person name="George J."/>
            <person name="Sichtig H."/>
        </authorList>
    </citation>
    <scope>NUCLEOTIDE SEQUENCE [LARGE SCALE GENOMIC DNA]</scope>
    <source>
        <strain evidence="3">FDAARGOS_343</strain>
    </source>
</reference>
<protein>
    <submittedName>
        <fullName evidence="2">Uncharacterized protein</fullName>
    </submittedName>
</protein>
<feature type="transmembrane region" description="Helical" evidence="1">
    <location>
        <begin position="33"/>
        <end position="53"/>
    </location>
</feature>
<organism evidence="2 3">
    <name type="scientific">Niallia circulans</name>
    <name type="common">Bacillus circulans</name>
    <dbReference type="NCBI Taxonomy" id="1397"/>
    <lineage>
        <taxon>Bacteria</taxon>
        <taxon>Bacillati</taxon>
        <taxon>Bacillota</taxon>
        <taxon>Bacilli</taxon>
        <taxon>Bacillales</taxon>
        <taxon>Bacillaceae</taxon>
        <taxon>Niallia</taxon>
    </lineage>
</organism>
<feature type="transmembrane region" description="Helical" evidence="1">
    <location>
        <begin position="265"/>
        <end position="285"/>
    </location>
</feature>
<feature type="transmembrane region" description="Helical" evidence="1">
    <location>
        <begin position="220"/>
        <end position="253"/>
    </location>
</feature>
<feature type="transmembrane region" description="Helical" evidence="1">
    <location>
        <begin position="367"/>
        <end position="387"/>
    </location>
</feature>